<evidence type="ECO:0000256" key="1">
    <source>
        <dbReference type="SAM" id="MobiDB-lite"/>
    </source>
</evidence>
<comment type="caution">
    <text evidence="2">The sequence shown here is derived from an EMBL/GenBank/DDBJ whole genome shotgun (WGS) entry which is preliminary data.</text>
</comment>
<proteinExistence type="predicted"/>
<dbReference type="AlphaFoldDB" id="A0A8J5CS81"/>
<reference evidence="2 3" key="1">
    <citation type="submission" date="2020-08" db="EMBL/GenBank/DDBJ databases">
        <title>Plant Genome Project.</title>
        <authorList>
            <person name="Zhang R.-G."/>
        </authorList>
    </citation>
    <scope>NUCLEOTIDE SEQUENCE [LARGE SCALE GENOMIC DNA]</scope>
    <source>
        <tissue evidence="2">Rhizome</tissue>
    </source>
</reference>
<feature type="region of interest" description="Disordered" evidence="1">
    <location>
        <begin position="77"/>
        <end position="97"/>
    </location>
</feature>
<name>A0A8J5CS81_ZINOF</name>
<feature type="compositionally biased region" description="Basic and acidic residues" evidence="1">
    <location>
        <begin position="132"/>
        <end position="142"/>
    </location>
</feature>
<sequence length="213" mass="23492">MVNGVIRTMEKDYEVCMQLLFNIPSYLKVNLAGSSNWSGGVLPAPVEGGKESRRRLEGEGRRLVGITVVVDSWKTSGFRTGGASEGQGSLGSEEGLGHRDGLEVEGRGLEGAACCRRHLKDAGTSHRGASKGQRDRGREEGRNAVIPPDLSQADLRRRDLSQLKGSARKGRCEMGVNCVFSVFHVQIWREFRLVYERELELRDVICLFPSMDA</sequence>
<evidence type="ECO:0000313" key="2">
    <source>
        <dbReference type="EMBL" id="KAG6468244.1"/>
    </source>
</evidence>
<feature type="compositionally biased region" description="Gly residues" evidence="1">
    <location>
        <begin position="79"/>
        <end position="89"/>
    </location>
</feature>
<organism evidence="2 3">
    <name type="scientific">Zingiber officinale</name>
    <name type="common">Ginger</name>
    <name type="synonym">Amomum zingiber</name>
    <dbReference type="NCBI Taxonomy" id="94328"/>
    <lineage>
        <taxon>Eukaryota</taxon>
        <taxon>Viridiplantae</taxon>
        <taxon>Streptophyta</taxon>
        <taxon>Embryophyta</taxon>
        <taxon>Tracheophyta</taxon>
        <taxon>Spermatophyta</taxon>
        <taxon>Magnoliopsida</taxon>
        <taxon>Liliopsida</taxon>
        <taxon>Zingiberales</taxon>
        <taxon>Zingiberaceae</taxon>
        <taxon>Zingiber</taxon>
    </lineage>
</organism>
<gene>
    <name evidence="2" type="ORF">ZIOFF_072817</name>
</gene>
<keyword evidence="3" id="KW-1185">Reference proteome</keyword>
<feature type="region of interest" description="Disordered" evidence="1">
    <location>
        <begin position="123"/>
        <end position="149"/>
    </location>
</feature>
<protein>
    <submittedName>
        <fullName evidence="2">Uncharacterized protein</fullName>
    </submittedName>
</protein>
<dbReference type="EMBL" id="JACMSC010000022">
    <property type="protein sequence ID" value="KAG6468244.1"/>
    <property type="molecule type" value="Genomic_DNA"/>
</dbReference>
<dbReference type="Proteomes" id="UP000734854">
    <property type="component" value="Unassembled WGS sequence"/>
</dbReference>
<accession>A0A8J5CS81</accession>
<evidence type="ECO:0000313" key="3">
    <source>
        <dbReference type="Proteomes" id="UP000734854"/>
    </source>
</evidence>